<dbReference type="PANTHER" id="PTHR35910">
    <property type="entry name" value="2EXR DOMAIN-CONTAINING PROTEIN"/>
    <property type="match status" value="1"/>
</dbReference>
<evidence type="ECO:0000313" key="2">
    <source>
        <dbReference type="EMBL" id="PMD46703.1"/>
    </source>
</evidence>
<dbReference type="Proteomes" id="UP000235786">
    <property type="component" value="Unassembled WGS sequence"/>
</dbReference>
<evidence type="ECO:0000313" key="3">
    <source>
        <dbReference type="Proteomes" id="UP000235786"/>
    </source>
</evidence>
<feature type="domain" description="2EXR" evidence="1">
    <location>
        <begin position="79"/>
        <end position="151"/>
    </location>
</feature>
<dbReference type="InterPro" id="IPR045518">
    <property type="entry name" value="2EXR"/>
</dbReference>
<accession>A0A2J6S7H6</accession>
<keyword evidence="3" id="KW-1185">Reference proteome</keyword>
<gene>
    <name evidence="2" type="ORF">L207DRAFT_577549</name>
</gene>
<dbReference type="PANTHER" id="PTHR35910:SF1">
    <property type="entry name" value="2EXR DOMAIN-CONTAINING PROTEIN"/>
    <property type="match status" value="1"/>
</dbReference>
<protein>
    <recommendedName>
        <fullName evidence="1">2EXR domain-containing protein</fullName>
    </recommendedName>
</protein>
<sequence length="302" mass="33656">MPESAKKDKDQLSLAKHSLAASATKTYYFAAMPADSDSCTHSGQIQTIASMSSAAEDPNSSTSAELQQPEIALLATDTFTCFPKLPPEIHQMVWTHAFSQPQIIDTSTFPYVQNRTGELLSVCRESRMLANKLYARIEAAELPRPVYISRSDNIMLISSSCVEGQIRNLFGVNYPANRHHATSVSVLAIDAMAIGHPFHFFEDKPENLERETWHFWSWLSWQILELPKLREVIVLTTANGDKTGAPLLESAFCPYVRNLMWKSPDPYKEALVLPAITTVLYDDAPGLEKFGSIKKAILNHIG</sequence>
<proteinExistence type="predicted"/>
<evidence type="ECO:0000259" key="1">
    <source>
        <dbReference type="Pfam" id="PF20150"/>
    </source>
</evidence>
<name>A0A2J6S7H6_HYAVF</name>
<dbReference type="OrthoDB" id="3473305at2759"/>
<dbReference type="EMBL" id="KZ613939">
    <property type="protein sequence ID" value="PMD46703.1"/>
    <property type="molecule type" value="Genomic_DNA"/>
</dbReference>
<organism evidence="2 3">
    <name type="scientific">Hyaloscypha variabilis (strain UAMH 11265 / GT02V1 / F)</name>
    <name type="common">Meliniomyces variabilis</name>
    <dbReference type="NCBI Taxonomy" id="1149755"/>
    <lineage>
        <taxon>Eukaryota</taxon>
        <taxon>Fungi</taxon>
        <taxon>Dikarya</taxon>
        <taxon>Ascomycota</taxon>
        <taxon>Pezizomycotina</taxon>
        <taxon>Leotiomycetes</taxon>
        <taxon>Helotiales</taxon>
        <taxon>Hyaloscyphaceae</taxon>
        <taxon>Hyaloscypha</taxon>
        <taxon>Hyaloscypha variabilis</taxon>
    </lineage>
</organism>
<dbReference type="Pfam" id="PF20150">
    <property type="entry name" value="2EXR"/>
    <property type="match status" value="1"/>
</dbReference>
<dbReference type="AlphaFoldDB" id="A0A2J6S7H6"/>
<reference evidence="2 3" key="1">
    <citation type="submission" date="2016-04" db="EMBL/GenBank/DDBJ databases">
        <title>A degradative enzymes factory behind the ericoid mycorrhizal symbiosis.</title>
        <authorList>
            <consortium name="DOE Joint Genome Institute"/>
            <person name="Martino E."/>
            <person name="Morin E."/>
            <person name="Grelet G."/>
            <person name="Kuo A."/>
            <person name="Kohler A."/>
            <person name="Daghino S."/>
            <person name="Barry K."/>
            <person name="Choi C."/>
            <person name="Cichocki N."/>
            <person name="Clum A."/>
            <person name="Copeland A."/>
            <person name="Hainaut M."/>
            <person name="Haridas S."/>
            <person name="Labutti K."/>
            <person name="Lindquist E."/>
            <person name="Lipzen A."/>
            <person name="Khouja H.-R."/>
            <person name="Murat C."/>
            <person name="Ohm R."/>
            <person name="Olson A."/>
            <person name="Spatafora J."/>
            <person name="Veneault-Fourrey C."/>
            <person name="Henrissat B."/>
            <person name="Grigoriev I."/>
            <person name="Martin F."/>
            <person name="Perotto S."/>
        </authorList>
    </citation>
    <scope>NUCLEOTIDE SEQUENCE [LARGE SCALE GENOMIC DNA]</scope>
    <source>
        <strain evidence="2 3">F</strain>
    </source>
</reference>